<dbReference type="SMART" id="SM00235">
    <property type="entry name" value="ZnMc"/>
    <property type="match status" value="1"/>
</dbReference>
<name>A0A109J7V3_9BRAD</name>
<dbReference type="SUPFAM" id="SSF51120">
    <property type="entry name" value="beta-Roll"/>
    <property type="match status" value="1"/>
</dbReference>
<feature type="domain" description="Peptidase metallopeptidase" evidence="8">
    <location>
        <begin position="86"/>
        <end position="244"/>
    </location>
</feature>
<comment type="caution">
    <text evidence="9">The sequence shown here is derived from an EMBL/GenBank/DDBJ whole genome shotgun (WGS) entry which is preliminary data.</text>
</comment>
<evidence type="ECO:0000313" key="10">
    <source>
        <dbReference type="Proteomes" id="UP000057737"/>
    </source>
</evidence>
<dbReference type="Gene3D" id="2.40.128.340">
    <property type="match status" value="1"/>
</dbReference>
<dbReference type="SUPFAM" id="SSF69318">
    <property type="entry name" value="Integrin alpha N-terminal domain"/>
    <property type="match status" value="2"/>
</dbReference>
<gene>
    <name evidence="9" type="ORF">AS156_24595</name>
</gene>
<dbReference type="AlphaFoldDB" id="A0A109J7V3"/>
<protein>
    <recommendedName>
        <fullName evidence="8">Peptidase metallopeptidase domain-containing protein</fullName>
    </recommendedName>
</protein>
<keyword evidence="5" id="KW-0732">Signal</keyword>
<dbReference type="GO" id="GO:0008270">
    <property type="term" value="F:zinc ion binding"/>
    <property type="evidence" value="ECO:0007669"/>
    <property type="project" value="InterPro"/>
</dbReference>
<evidence type="ECO:0000313" key="9">
    <source>
        <dbReference type="EMBL" id="KWV43960.1"/>
    </source>
</evidence>
<sequence length="850" mass="88195">MRKGHSFSDDLPWFDGWDGTAFTTGLPTSTVITGNPALLGDPGDQYPLAASTVGATTNDSTAKPVATVAQLADYLVNGFWAYSSTIAHHWASNTISFNISALSAAEQALALSALEAWHEVANVTFVQTSASANVTFVDTGSMTAMTGANWNGSGIMSSATVDISADWITTDGGAYDGKTGIDSYGYQTYIHEIGHALGLGHQGPYNGDANYAANAIYADDTWQYSIMSYFAQDNYNGGSYRYVVTPQMADIYAVDSIYGAATTTRTGNTVYGFNSNAGAIFNFANYSLPPAFTIYDSGGSNTLDCSGYSVAQDIDLHPGAFSSIGGLVHNIGIAANTIIQTAIAGSGNDWLIANDYGCTLVGGAGNDTLVGGAGADRLVAGSGVDTMIGGGSADTFVFAAGDVTPASGTHDLITDFVSGLDHIDLSGIGTFDFIGLSPFDHKADELDYSYNSALGVTVLQGDTNGDGTPDFAIDLTGNITLTASDLIGAHAQSDAVATHAPDFNGDGNTDLLFVNSSTSGVAEWELNGTQVLASPQVGTLASGFHFAYAGDFNGDGKSDLLMLNDATHVLNVWQMSGTQVVANVNIGAINAAAGWSLAGTGDFNGDGKTDLLFLNSNTAGVAIWQMNGTTVTANPQVGIIASGFQFAATGDFNGDGKTDLLMINDTTHDVSMWQMNGTQVSSVATVGTINSAAGWQFQGVGDFNGDGKSDLLFLSSTTHDVAVWLMNGYQVLASSQIGTINAADGWRFADIGDFNGDGKSDLLFLNSTTHGVAVWELNGTQVLANPQIGVAAAGDTYVGLEDVNGDHKSDILFENPTTHVLTAWEMNGPQVALNQQIGTINAATGWHLVS</sequence>
<dbReference type="InterPro" id="IPR028994">
    <property type="entry name" value="Integrin_alpha_N"/>
</dbReference>
<dbReference type="InterPro" id="IPR024079">
    <property type="entry name" value="MetalloPept_cat_dom_sf"/>
</dbReference>
<dbReference type="RefSeq" id="WP_066516033.1">
    <property type="nucleotide sequence ID" value="NZ_LNCU01000130.1"/>
</dbReference>
<keyword evidence="7" id="KW-0325">Glycoprotein</keyword>
<dbReference type="PRINTS" id="PR00313">
    <property type="entry name" value="CABNDNGRPT"/>
</dbReference>
<dbReference type="Pfam" id="PF13517">
    <property type="entry name" value="FG-GAP_3"/>
    <property type="match status" value="3"/>
</dbReference>
<keyword evidence="4" id="KW-0964">Secreted</keyword>
<dbReference type="PANTHER" id="PTHR46580:SF2">
    <property type="entry name" value="MAM DOMAIN-CONTAINING PROTEIN"/>
    <property type="match status" value="1"/>
</dbReference>
<comment type="cofactor">
    <cofactor evidence="1">
        <name>Ca(2+)</name>
        <dbReference type="ChEBI" id="CHEBI:29108"/>
    </cofactor>
</comment>
<keyword evidence="10" id="KW-1185">Reference proteome</keyword>
<organism evidence="9 10">
    <name type="scientific">Bradyrhizobium macuxiense</name>
    <dbReference type="NCBI Taxonomy" id="1755647"/>
    <lineage>
        <taxon>Bacteria</taxon>
        <taxon>Pseudomonadati</taxon>
        <taxon>Pseudomonadota</taxon>
        <taxon>Alphaproteobacteria</taxon>
        <taxon>Hyphomicrobiales</taxon>
        <taxon>Nitrobacteraceae</taxon>
        <taxon>Bradyrhizobium</taxon>
    </lineage>
</organism>
<dbReference type="Gene3D" id="2.150.10.10">
    <property type="entry name" value="Serralysin-like metalloprotease, C-terminal"/>
    <property type="match status" value="1"/>
</dbReference>
<reference evidence="9 10" key="1">
    <citation type="submission" date="2015-11" db="EMBL/GenBank/DDBJ databases">
        <title>Draft Genome Sequence of the Strain BR 10303 (Bradyrhizobium sp.) isolated from nodules of Centrolobium paraense.</title>
        <authorList>
            <person name="Zelli J.E."/>
            <person name="Simoes-Araujo J.L."/>
            <person name="Barauna A.C."/>
            <person name="Silva K."/>
        </authorList>
    </citation>
    <scope>NUCLEOTIDE SEQUENCE [LARGE SCALE GENOMIC DNA]</scope>
    <source>
        <strain evidence="9 10">BR 10303</strain>
    </source>
</reference>
<dbReference type="InterPro" id="IPR034033">
    <property type="entry name" value="Serralysin-like"/>
</dbReference>
<dbReference type="InterPro" id="IPR011049">
    <property type="entry name" value="Serralysin-like_metalloprot_C"/>
</dbReference>
<accession>A0A109J7V3</accession>
<dbReference type="GO" id="GO:0005509">
    <property type="term" value="F:calcium ion binding"/>
    <property type="evidence" value="ECO:0007669"/>
    <property type="project" value="InterPro"/>
</dbReference>
<evidence type="ECO:0000256" key="2">
    <source>
        <dbReference type="ARBA" id="ARBA00004613"/>
    </source>
</evidence>
<dbReference type="PANTHER" id="PTHR46580">
    <property type="entry name" value="SENSOR KINASE-RELATED"/>
    <property type="match status" value="1"/>
</dbReference>
<evidence type="ECO:0000256" key="6">
    <source>
        <dbReference type="ARBA" id="ARBA00022737"/>
    </source>
</evidence>
<keyword evidence="6" id="KW-0677">Repeat</keyword>
<dbReference type="OrthoDB" id="223957at2"/>
<dbReference type="Pfam" id="PF08548">
    <property type="entry name" value="Peptidase_M10_C"/>
    <property type="match status" value="1"/>
</dbReference>
<evidence type="ECO:0000256" key="3">
    <source>
        <dbReference type="ARBA" id="ARBA00009490"/>
    </source>
</evidence>
<evidence type="ECO:0000256" key="4">
    <source>
        <dbReference type="ARBA" id="ARBA00022525"/>
    </source>
</evidence>
<evidence type="ECO:0000256" key="1">
    <source>
        <dbReference type="ARBA" id="ARBA00001913"/>
    </source>
</evidence>
<dbReference type="Pfam" id="PF00353">
    <property type="entry name" value="HemolysinCabind"/>
    <property type="match status" value="1"/>
</dbReference>
<evidence type="ECO:0000256" key="5">
    <source>
        <dbReference type="ARBA" id="ARBA00022729"/>
    </source>
</evidence>
<dbReference type="SMART" id="SM00191">
    <property type="entry name" value="Int_alpha"/>
    <property type="match status" value="2"/>
</dbReference>
<evidence type="ECO:0000256" key="7">
    <source>
        <dbReference type="ARBA" id="ARBA00023180"/>
    </source>
</evidence>
<evidence type="ECO:0000259" key="8">
    <source>
        <dbReference type="SMART" id="SM00235"/>
    </source>
</evidence>
<dbReference type="GO" id="GO:0006508">
    <property type="term" value="P:proteolysis"/>
    <property type="evidence" value="ECO:0007669"/>
    <property type="project" value="InterPro"/>
</dbReference>
<dbReference type="Gene3D" id="3.40.390.10">
    <property type="entry name" value="Collagenase (Catalytic Domain)"/>
    <property type="match status" value="1"/>
</dbReference>
<dbReference type="InterPro" id="IPR006026">
    <property type="entry name" value="Peptidase_Metallo"/>
</dbReference>
<dbReference type="SUPFAM" id="SSF55486">
    <property type="entry name" value="Metalloproteases ('zincins'), catalytic domain"/>
    <property type="match status" value="1"/>
</dbReference>
<dbReference type="InterPro" id="IPR001343">
    <property type="entry name" value="Hemolysn_Ca-bd"/>
</dbReference>
<dbReference type="GO" id="GO:0008237">
    <property type="term" value="F:metallopeptidase activity"/>
    <property type="evidence" value="ECO:0007669"/>
    <property type="project" value="InterPro"/>
</dbReference>
<proteinExistence type="inferred from homology"/>
<dbReference type="InterPro" id="IPR013858">
    <property type="entry name" value="Peptidase_M10B_C"/>
</dbReference>
<dbReference type="InterPro" id="IPR013517">
    <property type="entry name" value="FG-GAP"/>
</dbReference>
<comment type="similarity">
    <text evidence="3">Belongs to the peptidase M10B family.</text>
</comment>
<dbReference type="Gene3D" id="2.130.10.130">
    <property type="entry name" value="Integrin alpha, N-terminal"/>
    <property type="match status" value="1"/>
</dbReference>
<dbReference type="EMBL" id="LNCU01000130">
    <property type="protein sequence ID" value="KWV43960.1"/>
    <property type="molecule type" value="Genomic_DNA"/>
</dbReference>
<dbReference type="GO" id="GO:0005615">
    <property type="term" value="C:extracellular space"/>
    <property type="evidence" value="ECO:0007669"/>
    <property type="project" value="InterPro"/>
</dbReference>
<dbReference type="CDD" id="cd04277">
    <property type="entry name" value="ZnMc_serralysin_like"/>
    <property type="match status" value="1"/>
</dbReference>
<dbReference type="Proteomes" id="UP000057737">
    <property type="component" value="Unassembled WGS sequence"/>
</dbReference>
<dbReference type="InterPro" id="IPR013519">
    <property type="entry name" value="Int_alpha_beta-p"/>
</dbReference>
<comment type="subcellular location">
    <subcellularLocation>
        <location evidence="2">Secreted</location>
    </subcellularLocation>
</comment>